<feature type="compositionally biased region" description="Basic and acidic residues" evidence="1">
    <location>
        <begin position="297"/>
        <end position="327"/>
    </location>
</feature>
<dbReference type="OrthoDB" id="48708at2"/>
<feature type="signal peptide" evidence="2">
    <location>
        <begin position="1"/>
        <end position="20"/>
    </location>
</feature>
<evidence type="ECO:0000256" key="1">
    <source>
        <dbReference type="SAM" id="MobiDB-lite"/>
    </source>
</evidence>
<dbReference type="STRING" id="443254.Marpi_0068"/>
<reference evidence="3 4" key="1">
    <citation type="journal article" date="2012" name="J. Bacteriol.">
        <title>Complete Genome Sequence of the Thermophilic, Piezophilic, Heterotrophic Bacterium Marinitoga piezophila KA3.</title>
        <authorList>
            <person name="Lucas S."/>
            <person name="Han J."/>
            <person name="Lapidus A."/>
            <person name="Cheng J.F."/>
            <person name="Goodwin L.A."/>
            <person name="Pitluck S."/>
            <person name="Peters L."/>
            <person name="Mikhailova N."/>
            <person name="Teshima H."/>
            <person name="Detter J.C."/>
            <person name="Han C."/>
            <person name="Tapia R."/>
            <person name="Land M."/>
            <person name="Hauser L."/>
            <person name="Kyrpides N.C."/>
            <person name="Ivanova N."/>
            <person name="Pagani I."/>
            <person name="Vannier P."/>
            <person name="Oger P."/>
            <person name="Bartlett D.H."/>
            <person name="Noll K.M."/>
            <person name="Woyke T."/>
            <person name="Jebbar M."/>
        </authorList>
    </citation>
    <scope>NUCLEOTIDE SEQUENCE [LARGE SCALE GENOMIC DNA]</scope>
    <source>
        <strain evidence="4">DSM 14283 / JCM 11233 / KA3</strain>
    </source>
</reference>
<accession>H2J2T2</accession>
<dbReference type="PANTHER" id="PTHR38731">
    <property type="entry name" value="LIPL45-RELATED LIPOPROTEIN-RELATED"/>
    <property type="match status" value="1"/>
</dbReference>
<evidence type="ECO:0000313" key="4">
    <source>
        <dbReference type="Proteomes" id="UP000007161"/>
    </source>
</evidence>
<feature type="region of interest" description="Disordered" evidence="1">
    <location>
        <begin position="297"/>
        <end position="334"/>
    </location>
</feature>
<dbReference type="RefSeq" id="WP_014295598.1">
    <property type="nucleotide sequence ID" value="NC_016751.1"/>
</dbReference>
<dbReference type="EMBL" id="CP003257">
    <property type="protein sequence ID" value="AEX84526.1"/>
    <property type="molecule type" value="Genomic_DNA"/>
</dbReference>
<evidence type="ECO:0008006" key="5">
    <source>
        <dbReference type="Google" id="ProtNLM"/>
    </source>
</evidence>
<dbReference type="Proteomes" id="UP000007161">
    <property type="component" value="Chromosome"/>
</dbReference>
<name>H2J2T2_MARPK</name>
<keyword evidence="2" id="KW-0732">Signal</keyword>
<dbReference type="eggNOG" id="COG4254">
    <property type="taxonomic scope" value="Bacteria"/>
</dbReference>
<dbReference type="KEGG" id="mpz:Marpi_0068"/>
<dbReference type="PANTHER" id="PTHR38731:SF1">
    <property type="entry name" value="FECR PROTEIN DOMAIN-CONTAINING PROTEIN"/>
    <property type="match status" value="1"/>
</dbReference>
<dbReference type="HOGENOM" id="CLU_382997_0_0_0"/>
<organism evidence="3 4">
    <name type="scientific">Marinitoga piezophila (strain DSM 14283 / JCM 11233 / KA3)</name>
    <dbReference type="NCBI Taxonomy" id="443254"/>
    <lineage>
        <taxon>Bacteria</taxon>
        <taxon>Thermotogati</taxon>
        <taxon>Thermotogota</taxon>
        <taxon>Thermotogae</taxon>
        <taxon>Petrotogales</taxon>
        <taxon>Petrotogaceae</taxon>
        <taxon>Marinitoga</taxon>
    </lineage>
</organism>
<dbReference type="AlphaFoldDB" id="H2J2T2"/>
<keyword evidence="4" id="KW-1185">Reference proteome</keyword>
<reference evidence="4" key="2">
    <citation type="submission" date="2012-01" db="EMBL/GenBank/DDBJ databases">
        <title>Complete sequence of chromosome of Marinitoga piezophila KA3.</title>
        <authorList>
            <person name="Lucas S."/>
            <person name="Han J."/>
            <person name="Lapidus A."/>
            <person name="Cheng J.-F."/>
            <person name="Goodwin L."/>
            <person name="Pitluck S."/>
            <person name="Peters L."/>
            <person name="Mikhailova N."/>
            <person name="Teshima H."/>
            <person name="Detter J.C."/>
            <person name="Han C."/>
            <person name="Tapia R."/>
            <person name="Land M."/>
            <person name="Hauser L."/>
            <person name="Kyrpides N."/>
            <person name="Ivanova N."/>
            <person name="Pagani I."/>
            <person name="Jebbar M."/>
            <person name="Vannier P."/>
            <person name="Oger P."/>
            <person name="Cario A."/>
            <person name="Bartlett D."/>
            <person name="Noll K.M."/>
            <person name="Woyke T."/>
        </authorList>
    </citation>
    <scope>NUCLEOTIDE SEQUENCE [LARGE SCALE GENOMIC DNA]</scope>
    <source>
        <strain evidence="4">DSM 14283 / JCM 11233 / KA3</strain>
    </source>
</reference>
<gene>
    <name evidence="3" type="ordered locus">Marpi_0068</name>
</gene>
<evidence type="ECO:0000256" key="2">
    <source>
        <dbReference type="SAM" id="SignalP"/>
    </source>
</evidence>
<proteinExistence type="predicted"/>
<protein>
    <recommendedName>
        <fullName evidence="5">FecR protein domain-containing protein</fullName>
    </recommendedName>
</protein>
<sequence length="715" mass="81134">MFKKWGVFLLFMLLSITFFSEITVTTETQTIYVGESVNITVSVDDSAVTHLYVDVTNGGFDDPFILFDGFDLVDGTANLVFLAPLMPGKAELVFYNEDKTLEKKIEFDILEEKIEMPETSLIILEKEGNVLYKEADSDVWDSINSDTVIKENSELLTLKDGYIHLKEPELNIEIKVSPETQLYIKKLRASESGDIDIEYELKKGATVNKINEILAPGSKYLVGSGSVVAGVRGTEFGFEKKGNNTNIRTFEGTVYTMVNNKLFPVKAGNMFNYSPQNPNPQLEKLDMPIEDYEKNLMPEKKQEEQKPETKVEEKKEEKVAEEKRETPVAEEPAAAPVKTKANLGNISFGKQTKGNSTYLVYSFAPNFDIGPFGIGIGFNAYQESIDGPLYYGIPSKEATSQDLWSAISINYLKLDFPMFYIRYGVSPSYTKGLGLFMNNYSIPYSRVFDTELRFGGLKLGMHIPYEVTSLMPFNYQKTSNLMFGYVDMDLGLFNTEITGIYNMSEEDLKDNELKQAILATLYKKIFFIKFGVETDVVYSGDDTLTYGLLIGPMIDFPPYFQFMFGFDYLSDGFNMEYVGPYYEYNVANGKYMDLNQEKSMGLIGKSYLTIAPYLNITLDYNRPFSNARDGLLKGNMTVKIPALGGLPELTAGFSYIQWKFLEDDTVDSIFLNKNTWVQGFIYYPVLENSGIIYSISYDVEKDEFEYTINFETIEF</sequence>
<feature type="chain" id="PRO_5003562963" description="FecR protein domain-containing protein" evidence="2">
    <location>
        <begin position="21"/>
        <end position="715"/>
    </location>
</feature>
<evidence type="ECO:0000313" key="3">
    <source>
        <dbReference type="EMBL" id="AEX84526.1"/>
    </source>
</evidence>